<organism evidence="8 9">
    <name type="scientific">Candidatus Glomeribacter gigasporarum BEG34</name>
    <dbReference type="NCBI Taxonomy" id="1070319"/>
    <lineage>
        <taxon>Bacteria</taxon>
        <taxon>Pseudomonadati</taxon>
        <taxon>Pseudomonadota</taxon>
        <taxon>Betaproteobacteria</taxon>
        <taxon>Burkholderiales</taxon>
        <taxon>Burkholderiaceae</taxon>
        <taxon>Candidatus Glomeribacter</taxon>
    </lineage>
</organism>
<feature type="transmembrane region" description="Helical" evidence="7">
    <location>
        <begin position="73"/>
        <end position="94"/>
    </location>
</feature>
<evidence type="ECO:0000256" key="2">
    <source>
        <dbReference type="ARBA" id="ARBA00007928"/>
    </source>
</evidence>
<feature type="transmembrane region" description="Helical" evidence="7">
    <location>
        <begin position="190"/>
        <end position="210"/>
    </location>
</feature>
<evidence type="ECO:0000313" key="9">
    <source>
        <dbReference type="Proteomes" id="UP000054051"/>
    </source>
</evidence>
<evidence type="ECO:0000313" key="8">
    <source>
        <dbReference type="EMBL" id="CCD30012.1"/>
    </source>
</evidence>
<evidence type="ECO:0000256" key="5">
    <source>
        <dbReference type="ARBA" id="ARBA00022989"/>
    </source>
</evidence>
<dbReference type="RefSeq" id="WP_006683098.1">
    <property type="nucleotide sequence ID" value="NZ_CAFB01000055.1"/>
</dbReference>
<accession>G2JB60</accession>
<protein>
    <submittedName>
        <fullName evidence="8">Putative homoserine/threonine efflux protein</fullName>
    </submittedName>
</protein>
<dbReference type="GO" id="GO:0005886">
    <property type="term" value="C:plasma membrane"/>
    <property type="evidence" value="ECO:0007669"/>
    <property type="project" value="UniProtKB-SubCell"/>
</dbReference>
<evidence type="ECO:0000256" key="7">
    <source>
        <dbReference type="SAM" id="Phobius"/>
    </source>
</evidence>
<feature type="transmembrane region" description="Helical" evidence="7">
    <location>
        <begin position="122"/>
        <end position="143"/>
    </location>
</feature>
<gene>
    <name evidence="8" type="ORF">CAGGBEG34_370010</name>
</gene>
<keyword evidence="6 7" id="KW-0472">Membrane</keyword>
<dbReference type="PANTHER" id="PTHR30086">
    <property type="entry name" value="ARGININE EXPORTER PROTEIN ARGO"/>
    <property type="match status" value="1"/>
</dbReference>
<dbReference type="Pfam" id="PF01810">
    <property type="entry name" value="LysE"/>
    <property type="match status" value="1"/>
</dbReference>
<dbReference type="eggNOG" id="COG1280">
    <property type="taxonomic scope" value="Bacteria"/>
</dbReference>
<feature type="transmembrane region" description="Helical" evidence="7">
    <location>
        <begin position="6"/>
        <end position="31"/>
    </location>
</feature>
<proteinExistence type="inferred from homology"/>
<feature type="transmembrane region" description="Helical" evidence="7">
    <location>
        <begin position="43"/>
        <end position="67"/>
    </location>
</feature>
<comment type="subcellular location">
    <subcellularLocation>
        <location evidence="1">Cell membrane</location>
        <topology evidence="1">Multi-pass membrane protein</topology>
    </subcellularLocation>
</comment>
<keyword evidence="5 7" id="KW-1133">Transmembrane helix</keyword>
<dbReference type="AlphaFoldDB" id="G2JB60"/>
<feature type="transmembrane region" description="Helical" evidence="7">
    <location>
        <begin position="155"/>
        <end position="178"/>
    </location>
</feature>
<comment type="similarity">
    <text evidence="2">Belongs to the Rht family.</text>
</comment>
<dbReference type="PANTHER" id="PTHR30086:SF15">
    <property type="entry name" value="LEUCINE EFFLUX PROTEIN"/>
    <property type="match status" value="1"/>
</dbReference>
<dbReference type="OrthoDB" id="9804822at2"/>
<dbReference type="Proteomes" id="UP000054051">
    <property type="component" value="Unassembled WGS sequence"/>
</dbReference>
<name>G2JB60_9BURK</name>
<dbReference type="GO" id="GO:0015820">
    <property type="term" value="P:L-leucine transport"/>
    <property type="evidence" value="ECO:0007669"/>
    <property type="project" value="TreeGrafter"/>
</dbReference>
<evidence type="ECO:0000256" key="3">
    <source>
        <dbReference type="ARBA" id="ARBA00022475"/>
    </source>
</evidence>
<dbReference type="PIRSF" id="PIRSF006324">
    <property type="entry name" value="LeuE"/>
    <property type="match status" value="1"/>
</dbReference>
<dbReference type="InterPro" id="IPR001123">
    <property type="entry name" value="LeuE-type"/>
</dbReference>
<reference evidence="8 9" key="1">
    <citation type="submission" date="2011-08" db="EMBL/GenBank/DDBJ databases">
        <title>The genome of the obligate endobacterium of an arbuscular mycorrhizal fungus reveals an interphylum network of nutritional interactions.</title>
        <authorList>
            <person name="Ghignone S."/>
            <person name="Salvioli A."/>
            <person name="Anca I."/>
            <person name="Lumini E."/>
            <person name="Ortu G."/>
            <person name="Petiti L."/>
            <person name="Cruveiller S."/>
            <person name="Bianciotto V."/>
            <person name="Piffanelli P."/>
            <person name="Lanfranco L."/>
            <person name="Bonfante P."/>
        </authorList>
    </citation>
    <scope>NUCLEOTIDE SEQUENCE [LARGE SCALE GENOMIC DNA]</scope>
    <source>
        <strain evidence="8 9">BEG34</strain>
    </source>
</reference>
<keyword evidence="3" id="KW-1003">Cell membrane</keyword>
<comment type="caution">
    <text evidence="8">The sequence shown here is derived from an EMBL/GenBank/DDBJ whole genome shotgun (WGS) entry which is preliminary data.</text>
</comment>
<dbReference type="GO" id="GO:0015190">
    <property type="term" value="F:L-leucine transmembrane transporter activity"/>
    <property type="evidence" value="ECO:0007669"/>
    <property type="project" value="TreeGrafter"/>
</dbReference>
<dbReference type="NCBIfam" id="NF008201">
    <property type="entry name" value="PRK10958.1"/>
    <property type="match status" value="1"/>
</dbReference>
<keyword evidence="4 7" id="KW-0812">Transmembrane</keyword>
<evidence type="ECO:0000256" key="4">
    <source>
        <dbReference type="ARBA" id="ARBA00022692"/>
    </source>
</evidence>
<dbReference type="EMBL" id="CAFB01000055">
    <property type="protein sequence ID" value="CCD30012.1"/>
    <property type="molecule type" value="Genomic_DNA"/>
</dbReference>
<keyword evidence="9" id="KW-1185">Reference proteome</keyword>
<evidence type="ECO:0000256" key="1">
    <source>
        <dbReference type="ARBA" id="ARBA00004651"/>
    </source>
</evidence>
<dbReference type="STRING" id="1070319.CAGGBEG34_370010"/>
<sequence length="215" mass="23144">MQSLGMINFWTFLIGSVFVITIPGPNMLYVLSVSAQRGVRHAYRAVCGIFLGDSILMTLSAAGVASLLKAYPILFFIIKYGGAAYLLYMGLTILRTAWLNRGSLPAPASANKAESGHCFKRALLISLCNPKAILFFVSFFIQFVDPAYPYPALSFLALGAIDQLISLSYLSLLIFTGVRLSEAFRRHRCLSIGASGSAGALLIGFSLKLATATLG</sequence>
<evidence type="ECO:0000256" key="6">
    <source>
        <dbReference type="ARBA" id="ARBA00023136"/>
    </source>
</evidence>